<protein>
    <recommendedName>
        <fullName evidence="5">DUF614 domain protein</fullName>
    </recommendedName>
</protein>
<evidence type="ECO:0000313" key="3">
    <source>
        <dbReference type="EMBL" id="KIY04122.1"/>
    </source>
</evidence>
<feature type="region of interest" description="Disordered" evidence="1">
    <location>
        <begin position="117"/>
        <end position="175"/>
    </location>
</feature>
<proteinExistence type="predicted"/>
<evidence type="ECO:0008006" key="5">
    <source>
        <dbReference type="Google" id="ProtNLM"/>
    </source>
</evidence>
<evidence type="ECO:0000256" key="2">
    <source>
        <dbReference type="SAM" id="Phobius"/>
    </source>
</evidence>
<evidence type="ECO:0000256" key="1">
    <source>
        <dbReference type="SAM" id="MobiDB-lite"/>
    </source>
</evidence>
<keyword evidence="2" id="KW-0812">Transmembrane</keyword>
<feature type="region of interest" description="Disordered" evidence="1">
    <location>
        <begin position="1"/>
        <end position="38"/>
    </location>
</feature>
<dbReference type="Pfam" id="PF04749">
    <property type="entry name" value="PLAC8"/>
    <property type="match status" value="1"/>
</dbReference>
<dbReference type="InterPro" id="IPR006461">
    <property type="entry name" value="PLAC_motif_containing"/>
</dbReference>
<keyword evidence="4" id="KW-1185">Reference proteome</keyword>
<dbReference type="STRING" id="1442371.A0A0D2J3Y1"/>
<dbReference type="PANTHER" id="PTHR15907">
    <property type="entry name" value="DUF614 FAMILY PROTEIN-RELATED"/>
    <property type="match status" value="1"/>
</dbReference>
<name>A0A0D2J3Y1_9EURO</name>
<dbReference type="AlphaFoldDB" id="A0A0D2J3Y1"/>
<dbReference type="EMBL" id="KN848062">
    <property type="protein sequence ID" value="KIY04122.1"/>
    <property type="molecule type" value="Genomic_DNA"/>
</dbReference>
<reference evidence="3 4" key="1">
    <citation type="submission" date="2015-01" db="EMBL/GenBank/DDBJ databases">
        <title>The Genome Sequence of Fonsecaea multimorphosa CBS 102226.</title>
        <authorList>
            <consortium name="The Broad Institute Genomics Platform"/>
            <person name="Cuomo C."/>
            <person name="de Hoog S."/>
            <person name="Gorbushina A."/>
            <person name="Stielow B."/>
            <person name="Teixiera M."/>
            <person name="Abouelleil A."/>
            <person name="Chapman S.B."/>
            <person name="Priest M."/>
            <person name="Young S.K."/>
            <person name="Wortman J."/>
            <person name="Nusbaum C."/>
            <person name="Birren B."/>
        </authorList>
    </citation>
    <scope>NUCLEOTIDE SEQUENCE [LARGE SCALE GENOMIC DNA]</scope>
    <source>
        <strain evidence="3 4">CBS 102226</strain>
    </source>
</reference>
<keyword evidence="2" id="KW-1133">Transmembrane helix</keyword>
<gene>
    <name evidence="3" type="ORF">Z520_00814</name>
</gene>
<sequence length="352" mass="38272">MKNYEYPRVRPPTSLQLPQQPAENRFSWMTTSGDQEDRVGARRETIIPIPTPPPGIAQQPSPQGGVPMPTMESQVYGGGGVVPYQIPRNPAVVQQQYMQAAQHHGAYTSQPYPVQVTGQQPQMQTTQYAMPPMPPSPQPPEPAKQPPIPENELTGPIEPDTNPLTPTTPKPPMRASTNMAIVPPPSDPSQFSANVFTPSPQSIKGGSWQHSFCSCAEPSTCITGLFCPCVVYGKTQYRLGLRDERKDPTNMLGYTAVNGSCIAFGLLCGVNGILTAIQHTRVRKTYNMSEEAGNVAGDCLKGICCCCCVVAQDEKEVRFREEQARKPAGSGTKKEGYVAPTTMTFNPPPQSR</sequence>
<feature type="region of interest" description="Disordered" evidence="1">
    <location>
        <begin position="46"/>
        <end position="65"/>
    </location>
</feature>
<evidence type="ECO:0000313" key="4">
    <source>
        <dbReference type="Proteomes" id="UP000053411"/>
    </source>
</evidence>
<keyword evidence="2" id="KW-0472">Membrane</keyword>
<feature type="compositionally biased region" description="Low complexity" evidence="1">
    <location>
        <begin position="56"/>
        <end position="65"/>
    </location>
</feature>
<dbReference type="OrthoDB" id="1045822at2759"/>
<dbReference type="NCBIfam" id="TIGR01571">
    <property type="entry name" value="A_thal_Cys_rich"/>
    <property type="match status" value="1"/>
</dbReference>
<dbReference type="Proteomes" id="UP000053411">
    <property type="component" value="Unassembled WGS sequence"/>
</dbReference>
<feature type="compositionally biased region" description="Pro residues" evidence="1">
    <location>
        <begin position="131"/>
        <end position="149"/>
    </location>
</feature>
<feature type="compositionally biased region" description="Polar residues" evidence="1">
    <location>
        <begin position="117"/>
        <end position="128"/>
    </location>
</feature>
<dbReference type="RefSeq" id="XP_016638244.1">
    <property type="nucleotide sequence ID" value="XM_016771334.1"/>
</dbReference>
<feature type="region of interest" description="Disordered" evidence="1">
    <location>
        <begin position="320"/>
        <end position="352"/>
    </location>
</feature>
<dbReference type="GeneID" id="27706560"/>
<feature type="compositionally biased region" description="Polar residues" evidence="1">
    <location>
        <begin position="13"/>
        <end position="33"/>
    </location>
</feature>
<accession>A0A0D2J3Y1</accession>
<organism evidence="3 4">
    <name type="scientific">Fonsecaea multimorphosa CBS 102226</name>
    <dbReference type="NCBI Taxonomy" id="1442371"/>
    <lineage>
        <taxon>Eukaryota</taxon>
        <taxon>Fungi</taxon>
        <taxon>Dikarya</taxon>
        <taxon>Ascomycota</taxon>
        <taxon>Pezizomycotina</taxon>
        <taxon>Eurotiomycetes</taxon>
        <taxon>Chaetothyriomycetidae</taxon>
        <taxon>Chaetothyriales</taxon>
        <taxon>Herpotrichiellaceae</taxon>
        <taxon>Fonsecaea</taxon>
    </lineage>
</organism>
<dbReference type="VEuPathDB" id="FungiDB:Z520_00814"/>
<feature type="transmembrane region" description="Helical" evidence="2">
    <location>
        <begin position="251"/>
        <end position="274"/>
    </location>
</feature>